<comment type="caution">
    <text evidence="1">The sequence shown here is derived from an EMBL/GenBank/DDBJ whole genome shotgun (WGS) entry which is preliminary data.</text>
</comment>
<reference evidence="1" key="1">
    <citation type="submission" date="2022-06" db="EMBL/GenBank/DDBJ databases">
        <title>Uncovering the hologenomic basis of an extraordinary plant invasion.</title>
        <authorList>
            <person name="Bieker V.C."/>
            <person name="Martin M.D."/>
            <person name="Gilbert T."/>
            <person name="Hodgins K."/>
            <person name="Battlay P."/>
            <person name="Petersen B."/>
            <person name="Wilson J."/>
        </authorList>
    </citation>
    <scope>NUCLEOTIDE SEQUENCE</scope>
    <source>
        <strain evidence="1">AA19_3_7</strain>
        <tissue evidence="1">Leaf</tissue>
    </source>
</reference>
<dbReference type="PANTHER" id="PTHR14939">
    <property type="entry name" value="F-BOX ONLY PROTEIN 22"/>
    <property type="match status" value="1"/>
</dbReference>
<name>A0AAD5G9N6_AMBAR</name>
<proteinExistence type="predicted"/>
<feature type="non-terminal residue" evidence="1">
    <location>
        <position position="1"/>
    </location>
</feature>
<sequence length="131" mass="14579">TQWRRRDGDNAIMLTVGFLPGLKITTVPLLNKNPQTIMISKFVKDIREFSTSVSGYSSPAAIMMFGDQYRAGMMDVVEQMGYAMSHKTVIVGDCSSRFRYSNWPDAWSIGAALVFAVESNKPPGNSKIYTL</sequence>
<feature type="non-terminal residue" evidence="1">
    <location>
        <position position="131"/>
    </location>
</feature>
<dbReference type="AlphaFoldDB" id="A0AAD5G9N6"/>
<evidence type="ECO:0000313" key="2">
    <source>
        <dbReference type="Proteomes" id="UP001206925"/>
    </source>
</evidence>
<dbReference type="GO" id="GO:0032436">
    <property type="term" value="P:positive regulation of proteasomal ubiquitin-dependent protein catabolic process"/>
    <property type="evidence" value="ECO:0007669"/>
    <property type="project" value="TreeGrafter"/>
</dbReference>
<dbReference type="PANTHER" id="PTHR14939:SF5">
    <property type="entry name" value="F-BOX ONLY PROTEIN 22"/>
    <property type="match status" value="1"/>
</dbReference>
<dbReference type="GO" id="GO:0000209">
    <property type="term" value="P:protein polyubiquitination"/>
    <property type="evidence" value="ECO:0007669"/>
    <property type="project" value="TreeGrafter"/>
</dbReference>
<dbReference type="Proteomes" id="UP001206925">
    <property type="component" value="Unassembled WGS sequence"/>
</dbReference>
<keyword evidence="2" id="KW-1185">Reference proteome</keyword>
<evidence type="ECO:0000313" key="1">
    <source>
        <dbReference type="EMBL" id="KAI7732283.1"/>
    </source>
</evidence>
<protein>
    <submittedName>
        <fullName evidence="1">Uncharacterized protein</fullName>
    </submittedName>
</protein>
<accession>A0AAD5G9N6</accession>
<organism evidence="1 2">
    <name type="scientific">Ambrosia artemisiifolia</name>
    <name type="common">Common ragweed</name>
    <dbReference type="NCBI Taxonomy" id="4212"/>
    <lineage>
        <taxon>Eukaryota</taxon>
        <taxon>Viridiplantae</taxon>
        <taxon>Streptophyta</taxon>
        <taxon>Embryophyta</taxon>
        <taxon>Tracheophyta</taxon>
        <taxon>Spermatophyta</taxon>
        <taxon>Magnoliopsida</taxon>
        <taxon>eudicotyledons</taxon>
        <taxon>Gunneridae</taxon>
        <taxon>Pentapetalae</taxon>
        <taxon>asterids</taxon>
        <taxon>campanulids</taxon>
        <taxon>Asterales</taxon>
        <taxon>Asteraceae</taxon>
        <taxon>Asteroideae</taxon>
        <taxon>Heliantheae alliance</taxon>
        <taxon>Heliantheae</taxon>
        <taxon>Ambrosia</taxon>
    </lineage>
</organism>
<dbReference type="EMBL" id="JAMZMK010010262">
    <property type="protein sequence ID" value="KAI7732283.1"/>
    <property type="molecule type" value="Genomic_DNA"/>
</dbReference>
<gene>
    <name evidence="1" type="ORF">M8C21_027996</name>
</gene>